<dbReference type="SMART" id="SM00325">
    <property type="entry name" value="RhoGEF"/>
    <property type="match status" value="1"/>
</dbReference>
<evidence type="ECO:0000313" key="5">
    <source>
        <dbReference type="Proteomes" id="UP000410492"/>
    </source>
</evidence>
<dbReference type="PROSITE" id="PS50010">
    <property type="entry name" value="DH_2"/>
    <property type="match status" value="1"/>
</dbReference>
<evidence type="ECO:0000313" key="4">
    <source>
        <dbReference type="EMBL" id="VEN59423.1"/>
    </source>
</evidence>
<dbReference type="InterPro" id="IPR001849">
    <property type="entry name" value="PH_domain"/>
</dbReference>
<evidence type="ECO:0008006" key="6">
    <source>
        <dbReference type="Google" id="ProtNLM"/>
    </source>
</evidence>
<dbReference type="SUPFAM" id="SSF50729">
    <property type="entry name" value="PH domain-like"/>
    <property type="match status" value="1"/>
</dbReference>
<dbReference type="AlphaFoldDB" id="A0A653DGT6"/>
<evidence type="ECO:0000259" key="3">
    <source>
        <dbReference type="PROSITE" id="PS50010"/>
    </source>
</evidence>
<feature type="domain" description="PH" evidence="2">
    <location>
        <begin position="272"/>
        <end position="368"/>
    </location>
</feature>
<feature type="domain" description="DH" evidence="3">
    <location>
        <begin position="66"/>
        <end position="242"/>
    </location>
</feature>
<dbReference type="Proteomes" id="UP000410492">
    <property type="component" value="Unassembled WGS sequence"/>
</dbReference>
<dbReference type="Gene3D" id="2.30.29.30">
    <property type="entry name" value="Pleckstrin-homology domain (PH domain)/Phosphotyrosine-binding domain (PTB)"/>
    <property type="match status" value="1"/>
</dbReference>
<dbReference type="Gene3D" id="1.20.900.10">
    <property type="entry name" value="Dbl homology (DH) domain"/>
    <property type="match status" value="1"/>
</dbReference>
<reference evidence="4 5" key="1">
    <citation type="submission" date="2019-01" db="EMBL/GenBank/DDBJ databases">
        <authorList>
            <person name="Sayadi A."/>
        </authorList>
    </citation>
    <scope>NUCLEOTIDE SEQUENCE [LARGE SCALE GENOMIC DNA]</scope>
</reference>
<sequence length="514" mass="59156">MKTPAQKRGNSVLSEPSTPHAHVEFSLELKKIIHERNILTTKTRKRVFEALDEIKTKSDEESRQFKREKAVLEIINSEKNYVRQLEIIINFFMKPAQERKLLKVEDFEILFGNIITIHNINKQLLEELEKGAQYVAAAFSKIGPFLKMYSVYASEFKKVLQLLQNSRALYPQFAKFVENQETRPEVQSKLSALLIIPIQRVPRYKLLLIHLVELTKPFEEEYDRLTECLLKIDEAAEHINKIVEDHENTQRLLELQRYFRSGEPNVIKPGRKLIKEGALIKMSTKKGPKEKLYIVLMNDIMMFNKIKSEEPVHSLKCISIFPLGKCRIVEVLDKGCMKIVCQDEELILYHDELSETKGWIASISDAIESHLNDRKTLRKDSSSRRPVKRKDILEYHEVGLSPGRPMKKRRVDQDNGGFEDKPSRISKRRPIHQTLFDSTLTNHPNTDVSVPTTLGLQSGVHEDATSATQNVGNEKVMSKDLFVFGKPHPNSSFTFGKLLGGFSSSVKRIFGFKT</sequence>
<dbReference type="CDD" id="cd00160">
    <property type="entry name" value="RhoGEF"/>
    <property type="match status" value="1"/>
</dbReference>
<dbReference type="InterPro" id="IPR011993">
    <property type="entry name" value="PH-like_dom_sf"/>
</dbReference>
<dbReference type="GO" id="GO:0005737">
    <property type="term" value="C:cytoplasm"/>
    <property type="evidence" value="ECO:0007669"/>
    <property type="project" value="TreeGrafter"/>
</dbReference>
<dbReference type="SUPFAM" id="SSF48065">
    <property type="entry name" value="DBL homology domain (DH-domain)"/>
    <property type="match status" value="1"/>
</dbReference>
<dbReference type="Pfam" id="PF00621">
    <property type="entry name" value="RhoGEF"/>
    <property type="match status" value="1"/>
</dbReference>
<dbReference type="GO" id="GO:0005085">
    <property type="term" value="F:guanyl-nucleotide exchange factor activity"/>
    <property type="evidence" value="ECO:0007669"/>
    <property type="project" value="InterPro"/>
</dbReference>
<dbReference type="SMART" id="SM00233">
    <property type="entry name" value="PH"/>
    <property type="match status" value="1"/>
</dbReference>
<dbReference type="OrthoDB" id="245697at2759"/>
<keyword evidence="5" id="KW-1185">Reference proteome</keyword>
<dbReference type="PANTHER" id="PTHR12673:SF159">
    <property type="entry name" value="LD03170P"/>
    <property type="match status" value="1"/>
</dbReference>
<evidence type="ECO:0000256" key="1">
    <source>
        <dbReference type="SAM" id="MobiDB-lite"/>
    </source>
</evidence>
<dbReference type="EMBL" id="CAACVG010012024">
    <property type="protein sequence ID" value="VEN59423.1"/>
    <property type="molecule type" value="Genomic_DNA"/>
</dbReference>
<feature type="region of interest" description="Disordered" evidence="1">
    <location>
        <begin position="403"/>
        <end position="425"/>
    </location>
</feature>
<dbReference type="InterPro" id="IPR035899">
    <property type="entry name" value="DBL_dom_sf"/>
</dbReference>
<name>A0A653DGT6_CALMS</name>
<dbReference type="InterPro" id="IPR000219">
    <property type="entry name" value="DH_dom"/>
</dbReference>
<dbReference type="InterPro" id="IPR051092">
    <property type="entry name" value="FYVE_RhoGEF_PH"/>
</dbReference>
<proteinExistence type="predicted"/>
<dbReference type="PROSITE" id="PS50003">
    <property type="entry name" value="PH_DOMAIN"/>
    <property type="match status" value="1"/>
</dbReference>
<dbReference type="PANTHER" id="PTHR12673">
    <property type="entry name" value="FACIOGENITAL DYSPLASIA PROTEIN"/>
    <property type="match status" value="1"/>
</dbReference>
<evidence type="ECO:0000259" key="2">
    <source>
        <dbReference type="PROSITE" id="PS50003"/>
    </source>
</evidence>
<gene>
    <name evidence="4" type="ORF">CALMAC_LOCUS17438</name>
</gene>
<organism evidence="4 5">
    <name type="scientific">Callosobruchus maculatus</name>
    <name type="common">Southern cowpea weevil</name>
    <name type="synonym">Pulse bruchid</name>
    <dbReference type="NCBI Taxonomy" id="64391"/>
    <lineage>
        <taxon>Eukaryota</taxon>
        <taxon>Metazoa</taxon>
        <taxon>Ecdysozoa</taxon>
        <taxon>Arthropoda</taxon>
        <taxon>Hexapoda</taxon>
        <taxon>Insecta</taxon>
        <taxon>Pterygota</taxon>
        <taxon>Neoptera</taxon>
        <taxon>Endopterygota</taxon>
        <taxon>Coleoptera</taxon>
        <taxon>Polyphaga</taxon>
        <taxon>Cucujiformia</taxon>
        <taxon>Chrysomeloidea</taxon>
        <taxon>Chrysomelidae</taxon>
        <taxon>Bruchinae</taxon>
        <taxon>Bruchini</taxon>
        <taxon>Callosobruchus</taxon>
    </lineage>
</organism>
<protein>
    <recommendedName>
        <fullName evidence="6">DH domain-containing protein</fullName>
    </recommendedName>
</protein>
<accession>A0A653DGT6</accession>